<dbReference type="AlphaFoldDB" id="A0A443I6T3"/>
<gene>
    <name evidence="4" type="ORF">C8Q69DRAFT_452557</name>
</gene>
<proteinExistence type="inferred from homology"/>
<dbReference type="PRINTS" id="PR00081">
    <property type="entry name" value="GDHRDH"/>
</dbReference>
<accession>A0A443I6T3</accession>
<dbReference type="InterPro" id="IPR036291">
    <property type="entry name" value="NAD(P)-bd_dom_sf"/>
</dbReference>
<evidence type="ECO:0000256" key="3">
    <source>
        <dbReference type="ARBA" id="ARBA00023002"/>
    </source>
</evidence>
<dbReference type="Pfam" id="PF00106">
    <property type="entry name" value="adh_short"/>
    <property type="match status" value="1"/>
</dbReference>
<dbReference type="SUPFAM" id="SSF51735">
    <property type="entry name" value="NAD(P)-binding Rossmann-fold domains"/>
    <property type="match status" value="1"/>
</dbReference>
<dbReference type="Gene3D" id="3.40.50.720">
    <property type="entry name" value="NAD(P)-binding Rossmann-like Domain"/>
    <property type="match status" value="1"/>
</dbReference>
<evidence type="ECO:0008006" key="6">
    <source>
        <dbReference type="Google" id="ProtNLM"/>
    </source>
</evidence>
<evidence type="ECO:0000256" key="2">
    <source>
        <dbReference type="ARBA" id="ARBA00022857"/>
    </source>
</evidence>
<evidence type="ECO:0000256" key="1">
    <source>
        <dbReference type="ARBA" id="ARBA00006484"/>
    </source>
</evidence>
<keyword evidence="5" id="KW-1185">Reference proteome</keyword>
<evidence type="ECO:0000313" key="4">
    <source>
        <dbReference type="EMBL" id="RWQ99820.1"/>
    </source>
</evidence>
<organism evidence="4 5">
    <name type="scientific">Byssochlamys spectabilis</name>
    <name type="common">Paecilomyces variotii</name>
    <dbReference type="NCBI Taxonomy" id="264951"/>
    <lineage>
        <taxon>Eukaryota</taxon>
        <taxon>Fungi</taxon>
        <taxon>Dikarya</taxon>
        <taxon>Ascomycota</taxon>
        <taxon>Pezizomycotina</taxon>
        <taxon>Eurotiomycetes</taxon>
        <taxon>Eurotiomycetidae</taxon>
        <taxon>Eurotiales</taxon>
        <taxon>Thermoascaceae</taxon>
        <taxon>Paecilomyces</taxon>
    </lineage>
</organism>
<dbReference type="PANTHER" id="PTHR24320:SF283">
    <property type="entry name" value="RETINOL DEHYDROGENASE 11"/>
    <property type="match status" value="1"/>
</dbReference>
<dbReference type="PANTHER" id="PTHR24320">
    <property type="entry name" value="RETINOL DEHYDROGENASE"/>
    <property type="match status" value="1"/>
</dbReference>
<dbReference type="RefSeq" id="XP_028489465.1">
    <property type="nucleotide sequence ID" value="XM_028629574.1"/>
</dbReference>
<protein>
    <recommendedName>
        <fullName evidence="6">Short-chain dehydrogenase</fullName>
    </recommendedName>
</protein>
<dbReference type="STRING" id="264951.A0A443I6T3"/>
<comment type="similarity">
    <text evidence="1">Belongs to the short-chain dehydrogenases/reductases (SDR) family.</text>
</comment>
<sequence>MLRRHSIVHPSTMTSNPRFNKRTTATEVAKAYSEHIKGKTILITGVSPTSIGANTAYALASGEPEQMILASRTKKNIDAVLDNIKSHYPSVKVTPLILDLSSQKSVRDAAAEINSTITKIDLLVANAGIMALPTRTLSPDGIELQFATNHIGHFLFTNLIMDKLRKAATLSRTPGSTRVVMLTSNGHRFSPVRFHDYNFDGKPIPSEEEPGTQAMIDRGIGFPAFDEQGYDRFVAYGQSKTANILFALYLRAKLAREGIQAMSVHPGAIGTNLIRYYTNSPITNTIARCILRTNGLLGIGQFKTTDAGAATTIVAALDPKLSSLKDTDGIYLQDCQFGSPAAHATGFEAAEKLWSLSEELVGEKFVI</sequence>
<dbReference type="GeneID" id="39598851"/>
<keyword evidence="2" id="KW-0521">NADP</keyword>
<evidence type="ECO:0000313" key="5">
    <source>
        <dbReference type="Proteomes" id="UP000283841"/>
    </source>
</evidence>
<dbReference type="VEuPathDB" id="FungiDB:C8Q69DRAFT_452557"/>
<dbReference type="GO" id="GO:0016491">
    <property type="term" value="F:oxidoreductase activity"/>
    <property type="evidence" value="ECO:0007669"/>
    <property type="project" value="UniProtKB-KW"/>
</dbReference>
<comment type="caution">
    <text evidence="4">The sequence shown here is derived from an EMBL/GenBank/DDBJ whole genome shotgun (WGS) entry which is preliminary data.</text>
</comment>
<reference evidence="4 5" key="1">
    <citation type="journal article" date="2018" name="Front. Microbiol.">
        <title>Genomic and genetic insights into a cosmopolitan fungus, Paecilomyces variotii (Eurotiales).</title>
        <authorList>
            <person name="Urquhart A.S."/>
            <person name="Mondo S.J."/>
            <person name="Makela M.R."/>
            <person name="Hane J.K."/>
            <person name="Wiebenga A."/>
            <person name="He G."/>
            <person name="Mihaltcheva S."/>
            <person name="Pangilinan J."/>
            <person name="Lipzen A."/>
            <person name="Barry K."/>
            <person name="de Vries R.P."/>
            <person name="Grigoriev I.V."/>
            <person name="Idnurm A."/>
        </authorList>
    </citation>
    <scope>NUCLEOTIDE SEQUENCE [LARGE SCALE GENOMIC DNA]</scope>
    <source>
        <strain evidence="4 5">CBS 101075</strain>
    </source>
</reference>
<dbReference type="Proteomes" id="UP000283841">
    <property type="component" value="Unassembled WGS sequence"/>
</dbReference>
<dbReference type="InterPro" id="IPR002347">
    <property type="entry name" value="SDR_fam"/>
</dbReference>
<keyword evidence="3" id="KW-0560">Oxidoreductase</keyword>
<dbReference type="EMBL" id="RCNU01000001">
    <property type="protein sequence ID" value="RWQ99820.1"/>
    <property type="molecule type" value="Genomic_DNA"/>
</dbReference>
<name>A0A443I6T3_BYSSP</name>